<feature type="binding site" evidence="9">
    <location>
        <begin position="188"/>
        <end position="189"/>
    </location>
    <ligand>
        <name>2-[(2R,5Z)-2-carboxy-4-methylthiazol-5(2H)-ylidene]ethyl phosphate</name>
        <dbReference type="ChEBI" id="CHEBI:62899"/>
    </ligand>
</feature>
<sequence>MDKTLLSTYFIMGSNNVSRPPLEVLEEALIGGITLFQLREKGENALTGDAYVEFAKQCQSLCQKYKVPFIVNDDFDLAVQLDADGVHVGQSDLNATVIRPQFKGKILGVSVHNLEEMQNAIQAGVDYVGIGPVYATSSKADAIPPSGTKMIKEASQRFPAMPIVAIGGLQAEHTAEVLQAGADGLSIISAIASAEDATAATQSFVNAVKNI</sequence>
<feature type="binding site" evidence="9">
    <location>
        <position position="72"/>
    </location>
    <ligand>
        <name>4-amino-2-methyl-5-(diphosphooxymethyl)pyrimidine</name>
        <dbReference type="ChEBI" id="CHEBI:57841"/>
    </ligand>
</feature>
<reference evidence="13 15" key="1">
    <citation type="submission" date="2018-06" db="EMBL/GenBank/DDBJ databases">
        <authorList>
            <consortium name="Pathogen Informatics"/>
            <person name="Doyle S."/>
        </authorList>
    </citation>
    <scope>NUCLEOTIDE SEQUENCE [LARGE SCALE GENOMIC DNA]</scope>
    <source>
        <strain evidence="13 15">NCTC10597</strain>
    </source>
</reference>
<comment type="caution">
    <text evidence="13">The sequence shown here is derived from an EMBL/GenBank/DDBJ whole genome shotgun (WGS) entry which is preliminary data.</text>
</comment>
<feature type="domain" description="Thiamine phosphate synthase/TenI" evidence="12">
    <location>
        <begin position="9"/>
        <end position="191"/>
    </location>
</feature>
<dbReference type="AlphaFoldDB" id="A0A8B4QAS9"/>
<dbReference type="EMBL" id="SNZG01000007">
    <property type="protein sequence ID" value="TDR40975.1"/>
    <property type="molecule type" value="Genomic_DNA"/>
</dbReference>
<comment type="catalytic activity">
    <reaction evidence="8 9 10">
        <text>2-[(2R,5Z)-2-carboxy-4-methylthiazol-5(2H)-ylidene]ethyl phosphate + 4-amino-2-methyl-5-(diphosphooxymethyl)pyrimidine + 2 H(+) = thiamine phosphate + CO2 + diphosphate</text>
        <dbReference type="Rhea" id="RHEA:47844"/>
        <dbReference type="ChEBI" id="CHEBI:15378"/>
        <dbReference type="ChEBI" id="CHEBI:16526"/>
        <dbReference type="ChEBI" id="CHEBI:33019"/>
        <dbReference type="ChEBI" id="CHEBI:37575"/>
        <dbReference type="ChEBI" id="CHEBI:57841"/>
        <dbReference type="ChEBI" id="CHEBI:62899"/>
        <dbReference type="EC" id="2.5.1.3"/>
    </reaction>
</comment>
<dbReference type="UniPathway" id="UPA00060">
    <property type="reaction ID" value="UER00141"/>
</dbReference>
<dbReference type="RefSeq" id="WP_109349072.1">
    <property type="nucleotide sequence ID" value="NZ_BJUE01000008.1"/>
</dbReference>
<dbReference type="InterPro" id="IPR034291">
    <property type="entry name" value="TMP_synthase"/>
</dbReference>
<gene>
    <name evidence="9 13" type="primary">thiE</name>
    <name evidence="14" type="ORF">DFR61_10795</name>
    <name evidence="13" type="ORF">NCTC10597_01509</name>
</gene>
<evidence type="ECO:0000256" key="1">
    <source>
        <dbReference type="ARBA" id="ARBA00005165"/>
    </source>
</evidence>
<dbReference type="HAMAP" id="MF_00097">
    <property type="entry name" value="TMP_synthase"/>
    <property type="match status" value="1"/>
</dbReference>
<dbReference type="OrthoDB" id="9812206at2"/>
<evidence type="ECO:0000256" key="11">
    <source>
        <dbReference type="RuleBase" id="RU004253"/>
    </source>
</evidence>
<dbReference type="FunFam" id="3.20.20.70:FF:000096">
    <property type="entry name" value="Thiamine-phosphate synthase"/>
    <property type="match status" value="1"/>
</dbReference>
<proteinExistence type="inferred from homology"/>
<evidence type="ECO:0000313" key="14">
    <source>
        <dbReference type="EMBL" id="TDR40975.1"/>
    </source>
</evidence>
<dbReference type="PANTHER" id="PTHR20857:SF15">
    <property type="entry name" value="THIAMINE-PHOSPHATE SYNTHASE"/>
    <property type="match status" value="1"/>
</dbReference>
<evidence type="ECO:0000256" key="10">
    <source>
        <dbReference type="RuleBase" id="RU003826"/>
    </source>
</evidence>
<dbReference type="SUPFAM" id="SSF51391">
    <property type="entry name" value="Thiamin phosphate synthase"/>
    <property type="match status" value="1"/>
</dbReference>
<protein>
    <recommendedName>
        <fullName evidence="9">Thiamine-phosphate synthase</fullName>
        <shortName evidence="9">TP synthase</shortName>
        <shortName evidence="9">TPS</shortName>
        <ecNumber evidence="9">2.5.1.3</ecNumber>
    </recommendedName>
    <alternativeName>
        <fullName evidence="9">Thiamine-phosphate pyrophosphorylase</fullName>
        <shortName evidence="9">TMP pyrophosphorylase</shortName>
        <shortName evidence="9">TMP-PPase</shortName>
    </alternativeName>
</protein>
<dbReference type="GO" id="GO:0000287">
    <property type="term" value="F:magnesium ion binding"/>
    <property type="evidence" value="ECO:0007669"/>
    <property type="project" value="UniProtKB-UniRule"/>
</dbReference>
<evidence type="ECO:0000313" key="13">
    <source>
        <dbReference type="EMBL" id="STX09807.1"/>
    </source>
</evidence>
<dbReference type="NCBIfam" id="TIGR00693">
    <property type="entry name" value="thiE"/>
    <property type="match status" value="1"/>
</dbReference>
<dbReference type="Proteomes" id="UP000294641">
    <property type="component" value="Unassembled WGS sequence"/>
</dbReference>
<dbReference type="EMBL" id="UGNP01000001">
    <property type="protein sequence ID" value="STX09807.1"/>
    <property type="molecule type" value="Genomic_DNA"/>
</dbReference>
<feature type="binding site" evidence="9">
    <location>
        <position position="73"/>
    </location>
    <ligand>
        <name>Mg(2+)</name>
        <dbReference type="ChEBI" id="CHEBI:18420"/>
    </ligand>
</feature>
<evidence type="ECO:0000256" key="4">
    <source>
        <dbReference type="ARBA" id="ARBA00022842"/>
    </source>
</evidence>
<dbReference type="InterPro" id="IPR013785">
    <property type="entry name" value="Aldolase_TIM"/>
</dbReference>
<keyword evidence="4 9" id="KW-0460">Magnesium</keyword>
<keyword evidence="5 9" id="KW-0784">Thiamine biosynthesis</keyword>
<keyword evidence="2 9" id="KW-0808">Transferase</keyword>
<name>A0A8B4QAS9_9BACL</name>
<reference evidence="14 16" key="2">
    <citation type="submission" date="2019-03" db="EMBL/GenBank/DDBJ databases">
        <title>Genomic Encyclopedia of Type Strains, Phase IV (KMG-IV): sequencing the most valuable type-strain genomes for metagenomic binning, comparative biology and taxonomic classification.</title>
        <authorList>
            <person name="Goeker M."/>
        </authorList>
    </citation>
    <scope>NUCLEOTIDE SEQUENCE [LARGE SCALE GENOMIC DNA]</scope>
    <source>
        <strain evidence="14 16">DSM 20580</strain>
    </source>
</reference>
<feature type="binding site" evidence="9">
    <location>
        <position position="139"/>
    </location>
    <ligand>
        <name>4-amino-2-methyl-5-(diphosphooxymethyl)pyrimidine</name>
        <dbReference type="ChEBI" id="CHEBI:57841"/>
    </ligand>
</feature>
<feature type="binding site" evidence="9">
    <location>
        <position position="92"/>
    </location>
    <ligand>
        <name>Mg(2+)</name>
        <dbReference type="ChEBI" id="CHEBI:18420"/>
    </ligand>
</feature>
<dbReference type="EC" id="2.5.1.3" evidence="9"/>
<dbReference type="GO" id="GO:0005737">
    <property type="term" value="C:cytoplasm"/>
    <property type="evidence" value="ECO:0007669"/>
    <property type="project" value="TreeGrafter"/>
</dbReference>
<evidence type="ECO:0000256" key="3">
    <source>
        <dbReference type="ARBA" id="ARBA00022723"/>
    </source>
</evidence>
<comment type="catalytic activity">
    <reaction evidence="6 9 10">
        <text>4-methyl-5-(2-phosphooxyethyl)-thiazole + 4-amino-2-methyl-5-(diphosphooxymethyl)pyrimidine + H(+) = thiamine phosphate + diphosphate</text>
        <dbReference type="Rhea" id="RHEA:22328"/>
        <dbReference type="ChEBI" id="CHEBI:15378"/>
        <dbReference type="ChEBI" id="CHEBI:33019"/>
        <dbReference type="ChEBI" id="CHEBI:37575"/>
        <dbReference type="ChEBI" id="CHEBI:57841"/>
        <dbReference type="ChEBI" id="CHEBI:58296"/>
        <dbReference type="EC" id="2.5.1.3"/>
    </reaction>
</comment>
<evidence type="ECO:0000256" key="6">
    <source>
        <dbReference type="ARBA" id="ARBA00047334"/>
    </source>
</evidence>
<dbReference type="Gene3D" id="3.20.20.70">
    <property type="entry name" value="Aldolase class I"/>
    <property type="match status" value="1"/>
</dbReference>
<comment type="cofactor">
    <cofactor evidence="9">
        <name>Mg(2+)</name>
        <dbReference type="ChEBI" id="CHEBI:18420"/>
    </cofactor>
    <text evidence="9">Binds 1 Mg(2+) ion per subunit.</text>
</comment>
<comment type="pathway">
    <text evidence="1 9 11">Cofactor biosynthesis; thiamine diphosphate biosynthesis; thiamine phosphate from 4-amino-2-methyl-5-diphosphomethylpyrimidine and 4-methyl-5-(2-phosphoethyl)-thiazole: step 1/1.</text>
</comment>
<evidence type="ECO:0000313" key="16">
    <source>
        <dbReference type="Proteomes" id="UP000294641"/>
    </source>
</evidence>
<feature type="binding site" evidence="9">
    <location>
        <begin position="37"/>
        <end position="41"/>
    </location>
    <ligand>
        <name>4-amino-2-methyl-5-(diphosphooxymethyl)pyrimidine</name>
        <dbReference type="ChEBI" id="CHEBI:57841"/>
    </ligand>
</feature>
<feature type="binding site" evidence="9">
    <location>
        <begin position="136"/>
        <end position="138"/>
    </location>
    <ligand>
        <name>2-[(2R,5Z)-2-carboxy-4-methylthiazol-5(2H)-ylidene]ethyl phosphate</name>
        <dbReference type="ChEBI" id="CHEBI:62899"/>
    </ligand>
</feature>
<dbReference type="Proteomes" id="UP000254330">
    <property type="component" value="Unassembled WGS sequence"/>
</dbReference>
<keyword evidence="3 9" id="KW-0479">Metal-binding</keyword>
<evidence type="ECO:0000256" key="2">
    <source>
        <dbReference type="ARBA" id="ARBA00022679"/>
    </source>
</evidence>
<dbReference type="PANTHER" id="PTHR20857">
    <property type="entry name" value="THIAMINE-PHOSPHATE PYROPHOSPHORYLASE"/>
    <property type="match status" value="1"/>
</dbReference>
<organism evidence="13 15">
    <name type="scientific">Kurthia zopfii</name>
    <dbReference type="NCBI Taxonomy" id="1650"/>
    <lineage>
        <taxon>Bacteria</taxon>
        <taxon>Bacillati</taxon>
        <taxon>Bacillota</taxon>
        <taxon>Bacilli</taxon>
        <taxon>Bacillales</taxon>
        <taxon>Caryophanaceae</taxon>
        <taxon>Kurthia</taxon>
    </lineage>
</organism>
<evidence type="ECO:0000256" key="7">
    <source>
        <dbReference type="ARBA" id="ARBA00047851"/>
    </source>
</evidence>
<accession>A0A8B4QAS9</accession>
<evidence type="ECO:0000259" key="12">
    <source>
        <dbReference type="Pfam" id="PF02581"/>
    </source>
</evidence>
<dbReference type="CDD" id="cd00564">
    <property type="entry name" value="TMP_TenI"/>
    <property type="match status" value="1"/>
</dbReference>
<dbReference type="GO" id="GO:0009228">
    <property type="term" value="P:thiamine biosynthetic process"/>
    <property type="evidence" value="ECO:0007669"/>
    <property type="project" value="UniProtKB-KW"/>
</dbReference>
<feature type="binding site" evidence="9">
    <location>
        <position position="168"/>
    </location>
    <ligand>
        <name>2-[(2R,5Z)-2-carboxy-4-methylthiazol-5(2H)-ylidene]ethyl phosphate</name>
        <dbReference type="ChEBI" id="CHEBI:62899"/>
    </ligand>
</feature>
<dbReference type="GO" id="GO:0009229">
    <property type="term" value="P:thiamine diphosphate biosynthetic process"/>
    <property type="evidence" value="ECO:0007669"/>
    <property type="project" value="UniProtKB-UniRule"/>
</dbReference>
<comment type="catalytic activity">
    <reaction evidence="7 9 10">
        <text>2-(2-carboxy-4-methylthiazol-5-yl)ethyl phosphate + 4-amino-2-methyl-5-(diphosphooxymethyl)pyrimidine + 2 H(+) = thiamine phosphate + CO2 + diphosphate</text>
        <dbReference type="Rhea" id="RHEA:47848"/>
        <dbReference type="ChEBI" id="CHEBI:15378"/>
        <dbReference type="ChEBI" id="CHEBI:16526"/>
        <dbReference type="ChEBI" id="CHEBI:33019"/>
        <dbReference type="ChEBI" id="CHEBI:37575"/>
        <dbReference type="ChEBI" id="CHEBI:57841"/>
        <dbReference type="ChEBI" id="CHEBI:62890"/>
        <dbReference type="EC" id="2.5.1.3"/>
    </reaction>
</comment>
<keyword evidence="16" id="KW-1185">Reference proteome</keyword>
<dbReference type="InterPro" id="IPR036206">
    <property type="entry name" value="ThiamineP_synth_sf"/>
</dbReference>
<evidence type="ECO:0000256" key="5">
    <source>
        <dbReference type="ARBA" id="ARBA00022977"/>
    </source>
</evidence>
<comment type="similarity">
    <text evidence="9 10">Belongs to the thiamine-phosphate synthase family.</text>
</comment>
<dbReference type="Pfam" id="PF02581">
    <property type="entry name" value="TMP-TENI"/>
    <property type="match status" value="1"/>
</dbReference>
<dbReference type="InterPro" id="IPR022998">
    <property type="entry name" value="ThiamineP_synth_TenI"/>
</dbReference>
<comment type="function">
    <text evidence="9">Condenses 4-methyl-5-(beta-hydroxyethyl)thiazole monophosphate (THZ-P) and 2-methyl-4-amino-5-hydroxymethyl pyrimidine pyrophosphate (HMP-PP) to form thiamine monophosphate (TMP).</text>
</comment>
<feature type="binding site" evidence="9">
    <location>
        <position position="110"/>
    </location>
    <ligand>
        <name>4-amino-2-methyl-5-(diphosphooxymethyl)pyrimidine</name>
        <dbReference type="ChEBI" id="CHEBI:57841"/>
    </ligand>
</feature>
<dbReference type="GO" id="GO:0004789">
    <property type="term" value="F:thiamine-phosphate diphosphorylase activity"/>
    <property type="evidence" value="ECO:0007669"/>
    <property type="project" value="UniProtKB-UniRule"/>
</dbReference>
<evidence type="ECO:0000256" key="9">
    <source>
        <dbReference type="HAMAP-Rule" id="MF_00097"/>
    </source>
</evidence>
<evidence type="ECO:0000313" key="15">
    <source>
        <dbReference type="Proteomes" id="UP000254330"/>
    </source>
</evidence>
<evidence type="ECO:0000256" key="8">
    <source>
        <dbReference type="ARBA" id="ARBA00047883"/>
    </source>
</evidence>